<feature type="domain" description="UPAR/Ly6" evidence="4">
    <location>
        <begin position="275"/>
        <end position="342"/>
    </location>
</feature>
<dbReference type="Pfam" id="PF00021">
    <property type="entry name" value="UPAR_LY6"/>
    <property type="match status" value="2"/>
</dbReference>
<dbReference type="Gene3D" id="2.10.60.10">
    <property type="entry name" value="CD59"/>
    <property type="match status" value="3"/>
</dbReference>
<evidence type="ECO:0000256" key="3">
    <source>
        <dbReference type="SAM" id="Phobius"/>
    </source>
</evidence>
<feature type="domain" description="UPAR/Ly6" evidence="4">
    <location>
        <begin position="184"/>
        <end position="260"/>
    </location>
</feature>
<evidence type="ECO:0000313" key="5">
    <source>
        <dbReference type="Proteomes" id="UP000008143"/>
    </source>
</evidence>
<organism evidence="5 6">
    <name type="scientific">Xenopus tropicalis</name>
    <name type="common">Western clawed frog</name>
    <name type="synonym">Silurana tropicalis</name>
    <dbReference type="NCBI Taxonomy" id="8364"/>
    <lineage>
        <taxon>Eukaryota</taxon>
        <taxon>Metazoa</taxon>
        <taxon>Chordata</taxon>
        <taxon>Craniata</taxon>
        <taxon>Vertebrata</taxon>
        <taxon>Euteleostomi</taxon>
        <taxon>Amphibia</taxon>
        <taxon>Batrachia</taxon>
        <taxon>Anura</taxon>
        <taxon>Pipoidea</taxon>
        <taxon>Pipidae</taxon>
        <taxon>Xenopodinae</taxon>
        <taxon>Xenopus</taxon>
        <taxon>Silurana</taxon>
    </lineage>
</organism>
<dbReference type="KEGG" id="xtr:108648133"/>
<feature type="transmembrane region" description="Helical" evidence="3">
    <location>
        <begin position="362"/>
        <end position="381"/>
    </location>
</feature>
<dbReference type="SUPFAM" id="SSF57302">
    <property type="entry name" value="Snake toxin-like"/>
    <property type="match status" value="1"/>
</dbReference>
<dbReference type="GO" id="GO:0005576">
    <property type="term" value="C:extracellular region"/>
    <property type="evidence" value="ECO:0007669"/>
    <property type="project" value="UniProtKB-SubCell"/>
</dbReference>
<evidence type="ECO:0000256" key="1">
    <source>
        <dbReference type="ARBA" id="ARBA00004613"/>
    </source>
</evidence>
<dbReference type="GeneID" id="108648133"/>
<keyword evidence="2" id="KW-0964">Secreted</keyword>
<dbReference type="InterPro" id="IPR050918">
    <property type="entry name" value="CNF-like_PLA2_Inhibitor"/>
</dbReference>
<dbReference type="OMA" id="NGHICEN"/>
<keyword evidence="3" id="KW-0812">Transmembrane</keyword>
<dbReference type="Proteomes" id="UP000008143">
    <property type="component" value="Chromosome 7"/>
</dbReference>
<gene>
    <name evidence="6 7" type="primary">LOC108648133</name>
</gene>
<keyword evidence="5" id="KW-1185">Reference proteome</keyword>
<dbReference type="PANTHER" id="PTHR20914:SF41">
    <property type="entry name" value="UROKINASE PLASMINOGEN ACTIVATOR SURFACE RECEPTOR-LIKE"/>
    <property type="match status" value="1"/>
</dbReference>
<dbReference type="CDD" id="cd23572">
    <property type="entry name" value="TFP_LU_ECD_PINLYP_rpt2"/>
    <property type="match status" value="1"/>
</dbReference>
<evidence type="ECO:0000259" key="4">
    <source>
        <dbReference type="Pfam" id="PF00021"/>
    </source>
</evidence>
<evidence type="ECO:0000256" key="2">
    <source>
        <dbReference type="ARBA" id="ARBA00022525"/>
    </source>
</evidence>
<dbReference type="OrthoDB" id="9907178at2759"/>
<dbReference type="RefSeq" id="XP_031761851.1">
    <property type="nucleotide sequence ID" value="XM_031905991.1"/>
</dbReference>
<dbReference type="InterPro" id="IPR045860">
    <property type="entry name" value="Snake_toxin-like_sf"/>
</dbReference>
<keyword evidence="3" id="KW-0472">Membrane</keyword>
<name>A0A8J1JZC7_XENTR</name>
<protein>
    <submittedName>
        <fullName evidence="6">Uncharacterized protein LOC108648133</fullName>
    </submittedName>
</protein>
<evidence type="ECO:0000313" key="7">
    <source>
        <dbReference type="Xenbase" id="XB-GENE-29091039"/>
    </source>
</evidence>
<evidence type="ECO:0000313" key="6">
    <source>
        <dbReference type="RefSeq" id="XP_031761851.1"/>
    </source>
</evidence>
<reference evidence="6" key="1">
    <citation type="submission" date="2025-08" db="UniProtKB">
        <authorList>
            <consortium name="RefSeq"/>
        </authorList>
    </citation>
    <scope>IDENTIFICATION</scope>
    <source>
        <strain evidence="6">Nigerian</strain>
        <tissue evidence="6">Liver and blood</tissue>
    </source>
</reference>
<dbReference type="PANTHER" id="PTHR20914">
    <property type="entry name" value="LY6/PLAUR DOMAIN-CONTAINING PROTEIN 8"/>
    <property type="match status" value="1"/>
</dbReference>
<dbReference type="Xenbase" id="XB-GENE-29091039">
    <property type="gene designation" value="LOC108648133"/>
</dbReference>
<comment type="subcellular location">
    <subcellularLocation>
        <location evidence="1">Secreted</location>
    </subcellularLocation>
</comment>
<proteinExistence type="predicted"/>
<sequence>MFSIECKSCHVNGYSHFSTCNGETKVCDSKYDSCGSLYLVEKKAPSENMFHYQTGCWESKNCNKTMTATSLGIEIMKASYCCNTDNCTPLEPAIASIMKPKNSTRNGVLCPACYKNDFKKAVCPSNASMACTGDETTCIAVNHTTFVSKGCGTPGVCQFFGNLHYEFKEIDKASPLSVVNSLLCPVYHSVTDASYIYPVHCENGEDVCLTEKLWTINDKRNTFELIRRCGKAAECSRVGTYSSSTKRFAINTTCCNSSMCLPPIPMFPLQTATENGLACPTCFASNSRRCTEEDPLKCVGNENRCIRYVKNEYYEKDWQIHCFAGCTTESICRLGSSRNKFLFLTNQTFKTITMDMTCSGSMGLNVPFSLVIILVGLRIIMGVL</sequence>
<dbReference type="InterPro" id="IPR016054">
    <property type="entry name" value="LY6_UPA_recep-like"/>
</dbReference>
<dbReference type="AGR" id="Xenbase:XB-GENE-29091039"/>
<dbReference type="AlphaFoldDB" id="A0A8J1JZC7"/>
<keyword evidence="3" id="KW-1133">Transmembrane helix</keyword>
<accession>A0A8J1JZC7</accession>